<evidence type="ECO:0000259" key="2">
    <source>
        <dbReference type="Pfam" id="PF08327"/>
    </source>
</evidence>
<organism evidence="3 4">
    <name type="scientific">Fictibacillus fluitans</name>
    <dbReference type="NCBI Taxonomy" id="3058422"/>
    <lineage>
        <taxon>Bacteria</taxon>
        <taxon>Bacillati</taxon>
        <taxon>Bacillota</taxon>
        <taxon>Bacilli</taxon>
        <taxon>Bacillales</taxon>
        <taxon>Fictibacillaceae</taxon>
        <taxon>Fictibacillus</taxon>
    </lineage>
</organism>
<comment type="similarity">
    <text evidence="1">Belongs to the AHA1 family.</text>
</comment>
<evidence type="ECO:0000313" key="4">
    <source>
        <dbReference type="Proteomes" id="UP001172721"/>
    </source>
</evidence>
<dbReference type="InterPro" id="IPR023393">
    <property type="entry name" value="START-like_dom_sf"/>
</dbReference>
<protein>
    <submittedName>
        <fullName evidence="3">SRPBCC domain-containing protein</fullName>
    </submittedName>
</protein>
<feature type="domain" description="Activator of Hsp90 ATPase homologue 1/2-like C-terminal" evidence="2">
    <location>
        <begin position="12"/>
        <end position="144"/>
    </location>
</feature>
<dbReference type="SUPFAM" id="SSF55961">
    <property type="entry name" value="Bet v1-like"/>
    <property type="match status" value="1"/>
</dbReference>
<accession>A0ABT8I2X8</accession>
<sequence length="146" mass="16372">MKSLRTECVLPYPINMVWEVISDTEKHALWNPQIVSIKGKCSKGSSLSVCVRSPIGGGLPFRFKASVKDFDQRKKLAWTGGVPRLLTGYHYWELTDLGEQTQVVQGEVFTGLFTSVLSQKRIDSMLPSYESANTGLEDYLKKIKKG</sequence>
<gene>
    <name evidence="3" type="ORF">QYB97_23215</name>
</gene>
<evidence type="ECO:0000256" key="1">
    <source>
        <dbReference type="ARBA" id="ARBA00006817"/>
    </source>
</evidence>
<evidence type="ECO:0000313" key="3">
    <source>
        <dbReference type="EMBL" id="MDN4527392.1"/>
    </source>
</evidence>
<dbReference type="CDD" id="cd07822">
    <property type="entry name" value="SRPBCC_4"/>
    <property type="match status" value="1"/>
</dbReference>
<comment type="caution">
    <text evidence="3">The sequence shown here is derived from an EMBL/GenBank/DDBJ whole genome shotgun (WGS) entry which is preliminary data.</text>
</comment>
<dbReference type="EMBL" id="JAUHTR010000022">
    <property type="protein sequence ID" value="MDN4527392.1"/>
    <property type="molecule type" value="Genomic_DNA"/>
</dbReference>
<reference evidence="3" key="1">
    <citation type="submission" date="2023-07" db="EMBL/GenBank/DDBJ databases">
        <title>Fictibacillus sp. isolated from freshwater pond.</title>
        <authorList>
            <person name="Kirdat K."/>
            <person name="Bhat A."/>
            <person name="Mourya A."/>
            <person name="Yadav A."/>
        </authorList>
    </citation>
    <scope>NUCLEOTIDE SEQUENCE</scope>
    <source>
        <strain evidence="3">NE201</strain>
    </source>
</reference>
<dbReference type="Gene3D" id="3.30.530.20">
    <property type="match status" value="1"/>
</dbReference>
<proteinExistence type="inferred from homology"/>
<dbReference type="Pfam" id="PF08327">
    <property type="entry name" value="AHSA1"/>
    <property type="match status" value="1"/>
</dbReference>
<keyword evidence="4" id="KW-1185">Reference proteome</keyword>
<dbReference type="RefSeq" id="WP_301168382.1">
    <property type="nucleotide sequence ID" value="NZ_JAUHTR010000022.1"/>
</dbReference>
<dbReference type="InterPro" id="IPR013538">
    <property type="entry name" value="ASHA1/2-like_C"/>
</dbReference>
<name>A0ABT8I2X8_9BACL</name>
<dbReference type="Proteomes" id="UP001172721">
    <property type="component" value="Unassembled WGS sequence"/>
</dbReference>